<evidence type="ECO:0000313" key="2">
    <source>
        <dbReference type="Proteomes" id="UP001519460"/>
    </source>
</evidence>
<evidence type="ECO:0000313" key="1">
    <source>
        <dbReference type="EMBL" id="KAK7495961.1"/>
    </source>
</evidence>
<name>A0ABD0L9I2_9CAEN</name>
<keyword evidence="2" id="KW-1185">Reference proteome</keyword>
<dbReference type="AlphaFoldDB" id="A0ABD0L9I2"/>
<reference evidence="1 2" key="1">
    <citation type="journal article" date="2023" name="Sci. Data">
        <title>Genome assembly of the Korean intertidal mud-creeper Batillaria attramentaria.</title>
        <authorList>
            <person name="Patra A.K."/>
            <person name="Ho P.T."/>
            <person name="Jun S."/>
            <person name="Lee S.J."/>
            <person name="Kim Y."/>
            <person name="Won Y.J."/>
        </authorList>
    </citation>
    <scope>NUCLEOTIDE SEQUENCE [LARGE SCALE GENOMIC DNA]</scope>
    <source>
        <strain evidence="1">Wonlab-2016</strain>
    </source>
</reference>
<organism evidence="1 2">
    <name type="scientific">Batillaria attramentaria</name>
    <dbReference type="NCBI Taxonomy" id="370345"/>
    <lineage>
        <taxon>Eukaryota</taxon>
        <taxon>Metazoa</taxon>
        <taxon>Spiralia</taxon>
        <taxon>Lophotrochozoa</taxon>
        <taxon>Mollusca</taxon>
        <taxon>Gastropoda</taxon>
        <taxon>Caenogastropoda</taxon>
        <taxon>Sorbeoconcha</taxon>
        <taxon>Cerithioidea</taxon>
        <taxon>Batillariidae</taxon>
        <taxon>Batillaria</taxon>
    </lineage>
</organism>
<protein>
    <submittedName>
        <fullName evidence="1">Uncharacterized protein</fullName>
    </submittedName>
</protein>
<dbReference type="Proteomes" id="UP001519460">
    <property type="component" value="Unassembled WGS sequence"/>
</dbReference>
<proteinExistence type="predicted"/>
<gene>
    <name evidence="1" type="ORF">BaRGS_00012662</name>
</gene>
<comment type="caution">
    <text evidence="1">The sequence shown here is derived from an EMBL/GenBank/DDBJ whole genome shotgun (WGS) entry which is preliminary data.</text>
</comment>
<sequence>MSSCLPMYANLPAYKYNLAFFLQQPVSYIQHTNTDTNTEHDSPSPLPKPSLLTVKKWFAQKIDGPVCCDIHTSLAPGNVSGIPVRLFHVKYPSPNPHHVYITHNGSRLSVVHTLW</sequence>
<accession>A0ABD0L9I2</accession>
<dbReference type="EMBL" id="JACVVK020000070">
    <property type="protein sequence ID" value="KAK7495961.1"/>
    <property type="molecule type" value="Genomic_DNA"/>
</dbReference>